<comment type="caution">
    <text evidence="2">The sequence shown here is derived from an EMBL/GenBank/DDBJ whole genome shotgun (WGS) entry which is preliminary data.</text>
</comment>
<evidence type="ECO:0000256" key="1">
    <source>
        <dbReference type="SAM" id="MobiDB-lite"/>
    </source>
</evidence>
<dbReference type="EMBL" id="BGPR01002675">
    <property type="protein sequence ID" value="GBM77217.1"/>
    <property type="molecule type" value="Genomic_DNA"/>
</dbReference>
<reference evidence="2 3" key="1">
    <citation type="journal article" date="2019" name="Sci. Rep.">
        <title>Orb-weaving spider Araneus ventricosus genome elucidates the spidroin gene catalogue.</title>
        <authorList>
            <person name="Kono N."/>
            <person name="Nakamura H."/>
            <person name="Ohtoshi R."/>
            <person name="Moran D.A.P."/>
            <person name="Shinohara A."/>
            <person name="Yoshida Y."/>
            <person name="Fujiwara M."/>
            <person name="Mori M."/>
            <person name="Tomita M."/>
            <person name="Arakawa K."/>
        </authorList>
    </citation>
    <scope>NUCLEOTIDE SEQUENCE [LARGE SCALE GENOMIC DNA]</scope>
</reference>
<keyword evidence="3" id="KW-1185">Reference proteome</keyword>
<accession>A0A4Y2IHG2</accession>
<gene>
    <name evidence="2" type="ORF">AVEN_260599_1</name>
</gene>
<sequence>MVSGLKPDSTQDTPCMRGLMHPESQVVAKRPRVGLVQKYPHWPGLTKKGVRPGEDQRRVPAQASSSSSDQYSKLRGPFQNCPRVASKGYVNISKLINRQHILHNSTPNRLGDIGIFTPRLTRTRLYTSYVLPLFSYIYVPF</sequence>
<dbReference type="Proteomes" id="UP000499080">
    <property type="component" value="Unassembled WGS sequence"/>
</dbReference>
<organism evidence="2 3">
    <name type="scientific">Araneus ventricosus</name>
    <name type="common">Orbweaver spider</name>
    <name type="synonym">Epeira ventricosa</name>
    <dbReference type="NCBI Taxonomy" id="182803"/>
    <lineage>
        <taxon>Eukaryota</taxon>
        <taxon>Metazoa</taxon>
        <taxon>Ecdysozoa</taxon>
        <taxon>Arthropoda</taxon>
        <taxon>Chelicerata</taxon>
        <taxon>Arachnida</taxon>
        <taxon>Araneae</taxon>
        <taxon>Araneomorphae</taxon>
        <taxon>Entelegynae</taxon>
        <taxon>Araneoidea</taxon>
        <taxon>Araneidae</taxon>
        <taxon>Araneus</taxon>
    </lineage>
</organism>
<protein>
    <submittedName>
        <fullName evidence="2">Uncharacterized protein</fullName>
    </submittedName>
</protein>
<evidence type="ECO:0000313" key="2">
    <source>
        <dbReference type="EMBL" id="GBM77217.1"/>
    </source>
</evidence>
<name>A0A4Y2IHG2_ARAVE</name>
<dbReference type="AlphaFoldDB" id="A0A4Y2IHG2"/>
<evidence type="ECO:0000313" key="3">
    <source>
        <dbReference type="Proteomes" id="UP000499080"/>
    </source>
</evidence>
<proteinExistence type="predicted"/>
<feature type="region of interest" description="Disordered" evidence="1">
    <location>
        <begin position="43"/>
        <end position="78"/>
    </location>
</feature>